<dbReference type="GO" id="GO:0004373">
    <property type="term" value="F:alpha-1,4-glucan glucosyltransferase (UDP-glucose donor) activity"/>
    <property type="evidence" value="ECO:0007669"/>
    <property type="project" value="UniProtKB-EC"/>
</dbReference>
<evidence type="ECO:0000259" key="2">
    <source>
        <dbReference type="Pfam" id="PF13477"/>
    </source>
</evidence>
<organism evidence="3 4">
    <name type="scientific">Clostridium liquoris</name>
    <dbReference type="NCBI Taxonomy" id="1289519"/>
    <lineage>
        <taxon>Bacteria</taxon>
        <taxon>Bacillati</taxon>
        <taxon>Bacillota</taxon>
        <taxon>Clostridia</taxon>
        <taxon>Eubacteriales</taxon>
        <taxon>Clostridiaceae</taxon>
        <taxon>Clostridium</taxon>
    </lineage>
</organism>
<feature type="domain" description="Glycosyltransferase subfamily 4-like N-terminal" evidence="2">
    <location>
        <begin position="2"/>
        <end position="140"/>
    </location>
</feature>
<dbReference type="Pfam" id="PF00534">
    <property type="entry name" value="Glycos_transf_1"/>
    <property type="match status" value="1"/>
</dbReference>
<evidence type="ECO:0000313" key="3">
    <source>
        <dbReference type="EMBL" id="PRR76810.1"/>
    </source>
</evidence>
<name>A0A2T0AZW3_9CLOT</name>
<dbReference type="EC" id="2.4.1.11" evidence="3"/>
<dbReference type="RefSeq" id="WP_106064753.1">
    <property type="nucleotide sequence ID" value="NZ_PVXO01000073.1"/>
</dbReference>
<dbReference type="PANTHER" id="PTHR12526:SF638">
    <property type="entry name" value="SPORE COAT PROTEIN SA"/>
    <property type="match status" value="1"/>
</dbReference>
<dbReference type="OrthoDB" id="9810929at2"/>
<dbReference type="InterPro" id="IPR001296">
    <property type="entry name" value="Glyco_trans_1"/>
</dbReference>
<dbReference type="SUPFAM" id="SSF53756">
    <property type="entry name" value="UDP-Glycosyltransferase/glycogen phosphorylase"/>
    <property type="match status" value="1"/>
</dbReference>
<reference evidence="3 4" key="1">
    <citation type="submission" date="2018-03" db="EMBL/GenBank/DDBJ databases">
        <title>Genome sequence of Clostridium liquoris DSM 100320.</title>
        <authorList>
            <person name="Poehlein A."/>
            <person name="Daniel R."/>
        </authorList>
    </citation>
    <scope>NUCLEOTIDE SEQUENCE [LARGE SCALE GENOMIC DNA]</scope>
    <source>
        <strain evidence="3 4">DSM 100320</strain>
    </source>
</reference>
<dbReference type="PANTHER" id="PTHR12526">
    <property type="entry name" value="GLYCOSYLTRANSFERASE"/>
    <property type="match status" value="1"/>
</dbReference>
<keyword evidence="4" id="KW-1185">Reference proteome</keyword>
<gene>
    <name evidence="3" type="ORF">CLLI_27400</name>
</gene>
<comment type="caution">
    <text evidence="3">The sequence shown here is derived from an EMBL/GenBank/DDBJ whole genome shotgun (WGS) entry which is preliminary data.</text>
</comment>
<accession>A0A2T0AZW3</accession>
<proteinExistence type="predicted"/>
<sequence>MRICYLADINSVHTKKWCNFFKAKGYEIHVISLTDGTIEGVKVHSLNLDLKKIQSNGFIYKFKYLFQINKVKKLVKEINPDILHSHYASSYGLLGALTKFHPFIISVWGSDVYEFPKKGLISKYVLKYNLSKCDTILSTSKVMGEETKKYINRDIEITPFGVDIDFFKPMTNVVKDKDKIIIGTVKSLETKYGIEYLIKAFGELRKKYSNIKLEIGGEGSQRHNLENMAKDLNIFEDVQFLGRLTAREVVEALNRYDIAVFPSLVESFGVAAVEAQACGVPVIASNVGGLPEATNPGVSSLLIEREDVKGLCAALEKLIEDPKLRREMGDNGRRFVEENYNIEKNFEKVNQIYKKLLS</sequence>
<evidence type="ECO:0000313" key="4">
    <source>
        <dbReference type="Proteomes" id="UP000239706"/>
    </source>
</evidence>
<dbReference type="InterPro" id="IPR028098">
    <property type="entry name" value="Glyco_trans_4-like_N"/>
</dbReference>
<keyword evidence="3" id="KW-0328">Glycosyltransferase</keyword>
<dbReference type="EMBL" id="PVXO01000073">
    <property type="protein sequence ID" value="PRR76810.1"/>
    <property type="molecule type" value="Genomic_DNA"/>
</dbReference>
<dbReference type="AlphaFoldDB" id="A0A2T0AZW3"/>
<dbReference type="Proteomes" id="UP000239706">
    <property type="component" value="Unassembled WGS sequence"/>
</dbReference>
<dbReference type="Pfam" id="PF13477">
    <property type="entry name" value="Glyco_trans_4_2"/>
    <property type="match status" value="1"/>
</dbReference>
<evidence type="ECO:0000259" key="1">
    <source>
        <dbReference type="Pfam" id="PF00534"/>
    </source>
</evidence>
<protein>
    <submittedName>
        <fullName evidence="3">Glycogen synthase</fullName>
        <ecNumber evidence="3">2.4.1.11</ecNumber>
    </submittedName>
</protein>
<feature type="domain" description="Glycosyl transferase family 1" evidence="1">
    <location>
        <begin position="174"/>
        <end position="334"/>
    </location>
</feature>
<keyword evidence="3" id="KW-0808">Transferase</keyword>
<dbReference type="Gene3D" id="3.40.50.2000">
    <property type="entry name" value="Glycogen Phosphorylase B"/>
    <property type="match status" value="2"/>
</dbReference>